<evidence type="ECO:0000256" key="7">
    <source>
        <dbReference type="ARBA" id="ARBA00022490"/>
    </source>
</evidence>
<dbReference type="Pfam" id="PF00226">
    <property type="entry name" value="DnaJ"/>
    <property type="match status" value="1"/>
</dbReference>
<keyword evidence="18" id="KW-1185">Reference proteome</keyword>
<evidence type="ECO:0000256" key="1">
    <source>
        <dbReference type="ARBA" id="ARBA00003474"/>
    </source>
</evidence>
<evidence type="ECO:0000256" key="2">
    <source>
        <dbReference type="ARBA" id="ARBA00004123"/>
    </source>
</evidence>
<gene>
    <name evidence="16" type="ORF">EG327_009855</name>
    <name evidence="15" type="ORF">EG328_011008</name>
</gene>
<dbReference type="Gene3D" id="1.10.287.110">
    <property type="entry name" value="DnaJ domain"/>
    <property type="match status" value="1"/>
</dbReference>
<dbReference type="UniPathway" id="UPA00559"/>
<feature type="domain" description="J" evidence="13">
    <location>
        <begin position="7"/>
        <end position="90"/>
    </location>
</feature>
<evidence type="ECO:0000256" key="8">
    <source>
        <dbReference type="ARBA" id="ARBA00022723"/>
    </source>
</evidence>
<evidence type="ECO:0000256" key="11">
    <source>
        <dbReference type="ARBA" id="ARBA00023242"/>
    </source>
</evidence>
<reference evidence="15 17" key="1">
    <citation type="submission" date="2018-12" db="EMBL/GenBank/DDBJ databases">
        <title>Venturia inaequalis Genome Resource.</title>
        <authorList>
            <person name="Lichtner F.J."/>
        </authorList>
    </citation>
    <scope>NUCLEOTIDE SEQUENCE [LARGE SCALE GENOMIC DNA]</scope>
    <source>
        <strain evidence="15 17">120213</strain>
        <strain evidence="16 18">DMI_063113</strain>
    </source>
</reference>
<evidence type="ECO:0000256" key="12">
    <source>
        <dbReference type="SAM" id="MobiDB-lite"/>
    </source>
</evidence>
<dbReference type="GO" id="GO:0017183">
    <property type="term" value="P:protein histidyl modification to diphthamide"/>
    <property type="evidence" value="ECO:0007669"/>
    <property type="project" value="UniProtKB-UniPathway"/>
</dbReference>
<dbReference type="EMBL" id="WNWR01000676">
    <property type="protein sequence ID" value="KAE9971459.1"/>
    <property type="molecule type" value="Genomic_DNA"/>
</dbReference>
<keyword evidence="10" id="KW-0408">Iron</keyword>
<sequence>MPTSPPTHYELLNLPSPTRTSKPPSPQEVKTAYRFALLAHHPDKSTSTVSTNANGALHAKNRDILTIDAIKTAYHTLSTPSLRVEYDRTLLLHPPPKSTGQKSGYTGSETLDLDDLIFDEGEGIWYSCCRCGERKGYVITEGDLEREEELGGREIVVGCRGCSLWIRVGFGVVEEGEDEGAHRKEEG</sequence>
<dbReference type="SUPFAM" id="SSF144217">
    <property type="entry name" value="CSL zinc finger"/>
    <property type="match status" value="1"/>
</dbReference>
<dbReference type="GO" id="GO:0005634">
    <property type="term" value="C:nucleus"/>
    <property type="evidence" value="ECO:0007669"/>
    <property type="project" value="UniProtKB-SubCell"/>
</dbReference>
<evidence type="ECO:0000256" key="10">
    <source>
        <dbReference type="ARBA" id="ARBA00023004"/>
    </source>
</evidence>
<keyword evidence="7" id="KW-0963">Cytoplasm</keyword>
<dbReference type="AlphaFoldDB" id="A0A8H3U5U6"/>
<evidence type="ECO:0000256" key="3">
    <source>
        <dbReference type="ARBA" id="ARBA00004496"/>
    </source>
</evidence>
<evidence type="ECO:0000256" key="4">
    <source>
        <dbReference type="ARBA" id="ARBA00005156"/>
    </source>
</evidence>
<evidence type="ECO:0000259" key="14">
    <source>
        <dbReference type="PROSITE" id="PS51074"/>
    </source>
</evidence>
<keyword evidence="9" id="KW-0862">Zinc</keyword>
<evidence type="ECO:0000259" key="13">
    <source>
        <dbReference type="PROSITE" id="PS50076"/>
    </source>
</evidence>
<keyword evidence="11" id="KW-0539">Nucleus</keyword>
<dbReference type="InterPro" id="IPR044248">
    <property type="entry name" value="DPH3/4-like"/>
</dbReference>
<proteinExistence type="inferred from homology"/>
<dbReference type="CDD" id="cd06257">
    <property type="entry name" value="DnaJ"/>
    <property type="match status" value="1"/>
</dbReference>
<dbReference type="Gene3D" id="3.10.660.10">
    <property type="entry name" value="DPH Zinc finger"/>
    <property type="match status" value="1"/>
</dbReference>
<dbReference type="SUPFAM" id="SSF46565">
    <property type="entry name" value="Chaperone J-domain"/>
    <property type="match status" value="1"/>
</dbReference>
<comment type="pathway">
    <text evidence="4">Protein modification; peptidyl-diphthamide biosynthesis.</text>
</comment>
<dbReference type="PROSITE" id="PS50076">
    <property type="entry name" value="DNAJ_2"/>
    <property type="match status" value="1"/>
</dbReference>
<dbReference type="InterPro" id="IPR007872">
    <property type="entry name" value="DPH_MB_dom"/>
</dbReference>
<name>A0A8H3U5U6_VENIN</name>
<keyword evidence="8" id="KW-0479">Metal-binding</keyword>
<organism evidence="15 17">
    <name type="scientific">Venturia inaequalis</name>
    <name type="common">Apple scab fungus</name>
    <dbReference type="NCBI Taxonomy" id="5025"/>
    <lineage>
        <taxon>Eukaryota</taxon>
        <taxon>Fungi</taxon>
        <taxon>Dikarya</taxon>
        <taxon>Ascomycota</taxon>
        <taxon>Pezizomycotina</taxon>
        <taxon>Dothideomycetes</taxon>
        <taxon>Pleosporomycetidae</taxon>
        <taxon>Venturiales</taxon>
        <taxon>Venturiaceae</taxon>
        <taxon>Venturia</taxon>
    </lineage>
</organism>
<dbReference type="PANTHER" id="PTHR21454:SF46">
    <property type="entry name" value="DIPHTHAMIDE BIOSYNTHESIS PROTEIN 4"/>
    <property type="match status" value="1"/>
</dbReference>
<evidence type="ECO:0000256" key="6">
    <source>
        <dbReference type="ARBA" id="ARBA00021797"/>
    </source>
</evidence>
<comment type="function">
    <text evidence="1">Required for the first step of diphthamide biosynthesis, the transfer of 3-amino-3-carboxypropyl from S-adenosyl-L-methionine to a histidine residue. Diphthamide is a post-translational modification of histidine which occurs in elongation factor 2.</text>
</comment>
<dbReference type="InterPro" id="IPR036671">
    <property type="entry name" value="DPH_MB_sf"/>
</dbReference>
<feature type="region of interest" description="Disordered" evidence="12">
    <location>
        <begin position="1"/>
        <end position="26"/>
    </location>
</feature>
<evidence type="ECO:0000256" key="9">
    <source>
        <dbReference type="ARBA" id="ARBA00022833"/>
    </source>
</evidence>
<comment type="subcellular location">
    <subcellularLocation>
        <location evidence="3">Cytoplasm</location>
    </subcellularLocation>
    <subcellularLocation>
        <location evidence="2">Nucleus</location>
    </subcellularLocation>
</comment>
<feature type="domain" description="DPH-type MB" evidence="14">
    <location>
        <begin position="107"/>
        <end position="171"/>
    </location>
</feature>
<comment type="caution">
    <text evidence="15">The sequence shown here is derived from an EMBL/GenBank/DDBJ whole genome shotgun (WGS) entry which is preliminary data.</text>
</comment>
<dbReference type="InterPro" id="IPR036869">
    <property type="entry name" value="J_dom_sf"/>
</dbReference>
<protein>
    <recommendedName>
        <fullName evidence="6">Diphthamide biosynthesis protein 4</fullName>
    </recommendedName>
</protein>
<dbReference type="PANTHER" id="PTHR21454">
    <property type="entry name" value="DPH3 HOMOLOG-RELATED"/>
    <property type="match status" value="1"/>
</dbReference>
<accession>A0A8H3U5U6</accession>
<dbReference type="GO" id="GO:0046872">
    <property type="term" value="F:metal ion binding"/>
    <property type="evidence" value="ECO:0007669"/>
    <property type="project" value="UniProtKB-KW"/>
</dbReference>
<evidence type="ECO:0000256" key="5">
    <source>
        <dbReference type="ARBA" id="ARBA00006169"/>
    </source>
</evidence>
<dbReference type="Pfam" id="PF05207">
    <property type="entry name" value="Zn_ribbon_CSL"/>
    <property type="match status" value="1"/>
</dbReference>
<evidence type="ECO:0000313" key="16">
    <source>
        <dbReference type="EMBL" id="KAE9971459.1"/>
    </source>
</evidence>
<dbReference type="PROSITE" id="PS51074">
    <property type="entry name" value="DPH_MB"/>
    <property type="match status" value="1"/>
</dbReference>
<dbReference type="Proteomes" id="UP000447873">
    <property type="component" value="Unassembled WGS sequence"/>
</dbReference>
<evidence type="ECO:0000313" key="18">
    <source>
        <dbReference type="Proteomes" id="UP000490939"/>
    </source>
</evidence>
<dbReference type="EMBL" id="WNWS01000771">
    <property type="protein sequence ID" value="KAE9963845.1"/>
    <property type="molecule type" value="Genomic_DNA"/>
</dbReference>
<evidence type="ECO:0000313" key="15">
    <source>
        <dbReference type="EMBL" id="KAE9963845.1"/>
    </source>
</evidence>
<dbReference type="Proteomes" id="UP000490939">
    <property type="component" value="Unassembled WGS sequence"/>
</dbReference>
<comment type="similarity">
    <text evidence="5">Belongs to the DPH4 family.</text>
</comment>
<dbReference type="InterPro" id="IPR001623">
    <property type="entry name" value="DnaJ_domain"/>
</dbReference>
<evidence type="ECO:0000313" key="17">
    <source>
        <dbReference type="Proteomes" id="UP000447873"/>
    </source>
</evidence>
<dbReference type="GO" id="GO:0005737">
    <property type="term" value="C:cytoplasm"/>
    <property type="evidence" value="ECO:0007669"/>
    <property type="project" value="UniProtKB-SubCell"/>
</dbReference>